<sequence>MDKKTAWLLDPKDVSQKDHTDDEYRCMFALARFINSCVARGFHESIEEKKNFRTVVPLYQRKFQEDSHSCGDFDINLMDVQGRNATFDTNSDPEQYRQRNAAKLIQESEVMSGCVYCGLRREVDDALDCETCERFYHISCARSVGRPLERSCFPCLEYLRS</sequence>
<keyword evidence="2" id="KW-1185">Reference proteome</keyword>
<evidence type="ECO:0000313" key="2">
    <source>
        <dbReference type="Proteomes" id="UP001239111"/>
    </source>
</evidence>
<evidence type="ECO:0000313" key="1">
    <source>
        <dbReference type="EMBL" id="KAJ8677825.1"/>
    </source>
</evidence>
<organism evidence="1 2">
    <name type="scientific">Eretmocerus hayati</name>
    <dbReference type="NCBI Taxonomy" id="131215"/>
    <lineage>
        <taxon>Eukaryota</taxon>
        <taxon>Metazoa</taxon>
        <taxon>Ecdysozoa</taxon>
        <taxon>Arthropoda</taxon>
        <taxon>Hexapoda</taxon>
        <taxon>Insecta</taxon>
        <taxon>Pterygota</taxon>
        <taxon>Neoptera</taxon>
        <taxon>Endopterygota</taxon>
        <taxon>Hymenoptera</taxon>
        <taxon>Apocrita</taxon>
        <taxon>Proctotrupomorpha</taxon>
        <taxon>Chalcidoidea</taxon>
        <taxon>Aphelinidae</taxon>
        <taxon>Aphelininae</taxon>
        <taxon>Eretmocerus</taxon>
    </lineage>
</organism>
<gene>
    <name evidence="1" type="ORF">QAD02_013612</name>
</gene>
<accession>A0ACC2P355</accession>
<protein>
    <submittedName>
        <fullName evidence="1">Uncharacterized protein</fullName>
    </submittedName>
</protein>
<name>A0ACC2P355_9HYME</name>
<proteinExistence type="predicted"/>
<dbReference type="Proteomes" id="UP001239111">
    <property type="component" value="Chromosome 2"/>
</dbReference>
<reference evidence="1" key="1">
    <citation type="submission" date="2023-04" db="EMBL/GenBank/DDBJ databases">
        <title>A chromosome-level genome assembly of the parasitoid wasp Eretmocerus hayati.</title>
        <authorList>
            <person name="Zhong Y."/>
            <person name="Liu S."/>
            <person name="Liu Y."/>
        </authorList>
    </citation>
    <scope>NUCLEOTIDE SEQUENCE</scope>
    <source>
        <strain evidence="1">ZJU_SS_LIU_2023</strain>
    </source>
</reference>
<comment type="caution">
    <text evidence="1">The sequence shown here is derived from an EMBL/GenBank/DDBJ whole genome shotgun (WGS) entry which is preliminary data.</text>
</comment>
<dbReference type="EMBL" id="CM056742">
    <property type="protein sequence ID" value="KAJ8677825.1"/>
    <property type="molecule type" value="Genomic_DNA"/>
</dbReference>